<sequence>MESQSPRRPKVNHRRRNNGEAQKQVESAFRVGVSRGRNFDDTQKKSDSLNHGLGFKVEESLHRCFGGEVSLGQDEELGRVVDVFIARKRDSRGLRFGFVRFLGIKDVKRMEKALCEVSFGSLKLRANVAKYVRKATREVKGTSLDKSYAQKVEADTSVRKDQQVLRGSSSYADAVKNGVCKETINIRGHKSLPFKFSSSNEMKGKLKSSLIGKFRSFDVLCNFQKFGEITSSQELLVRYLGGLYAQVCLKSYVDAQNFLFNNNSVWSDWFSKLDFWNDKFVVKDRIAFVTIHGVPIQAWTPSVFAAIAGRWGEVIIPENCLAVSRNREFGKVGILAGEENWIMDSLEIIVDGILVHVSVAEDIAEGMSIGSFFEDANGDSDSDSFCRLENLFDDGFLSSSPGQSDFSQSR</sequence>
<dbReference type="InterPro" id="IPR035979">
    <property type="entry name" value="RBD_domain_sf"/>
</dbReference>
<accession>A0A103XU79</accession>
<gene>
    <name evidence="2" type="ORF">Ccrd_000976</name>
</gene>
<evidence type="ECO:0000313" key="3">
    <source>
        <dbReference type="Proteomes" id="UP000243975"/>
    </source>
</evidence>
<dbReference type="AlphaFoldDB" id="A0A103XU79"/>
<dbReference type="EMBL" id="LEKV01004036">
    <property type="protein sequence ID" value="KVH96931.1"/>
    <property type="molecule type" value="Genomic_DNA"/>
</dbReference>
<dbReference type="Proteomes" id="UP000243975">
    <property type="component" value="Unassembled WGS sequence"/>
</dbReference>
<evidence type="ECO:0000313" key="2">
    <source>
        <dbReference type="EMBL" id="KVH96931.1"/>
    </source>
</evidence>
<dbReference type="OMA" id="CKETINI"/>
<dbReference type="Gramene" id="KVH96931">
    <property type="protein sequence ID" value="KVH96931"/>
    <property type="gene ID" value="Ccrd_000976"/>
</dbReference>
<organism evidence="2 3">
    <name type="scientific">Cynara cardunculus var. scolymus</name>
    <name type="common">Globe artichoke</name>
    <name type="synonym">Cynara scolymus</name>
    <dbReference type="NCBI Taxonomy" id="59895"/>
    <lineage>
        <taxon>Eukaryota</taxon>
        <taxon>Viridiplantae</taxon>
        <taxon>Streptophyta</taxon>
        <taxon>Embryophyta</taxon>
        <taxon>Tracheophyta</taxon>
        <taxon>Spermatophyta</taxon>
        <taxon>Magnoliopsida</taxon>
        <taxon>eudicotyledons</taxon>
        <taxon>Gunneridae</taxon>
        <taxon>Pentapetalae</taxon>
        <taxon>asterids</taxon>
        <taxon>campanulids</taxon>
        <taxon>Asterales</taxon>
        <taxon>Asteraceae</taxon>
        <taxon>Carduoideae</taxon>
        <taxon>Cardueae</taxon>
        <taxon>Carduinae</taxon>
        <taxon>Cynara</taxon>
    </lineage>
</organism>
<dbReference type="SUPFAM" id="SSF54928">
    <property type="entry name" value="RNA-binding domain, RBD"/>
    <property type="match status" value="1"/>
</dbReference>
<dbReference type="STRING" id="59895.A0A103XU79"/>
<proteinExistence type="predicted"/>
<reference evidence="2 3" key="1">
    <citation type="journal article" date="2016" name="Sci. Rep.">
        <title>The genome sequence of the outbreeding globe artichoke constructed de novo incorporating a phase-aware low-pass sequencing strategy of F1 progeny.</title>
        <authorList>
            <person name="Scaglione D."/>
            <person name="Reyes-Chin-Wo S."/>
            <person name="Acquadro A."/>
            <person name="Froenicke L."/>
            <person name="Portis E."/>
            <person name="Beitel C."/>
            <person name="Tirone M."/>
            <person name="Mauro R."/>
            <person name="Lo Monaco A."/>
            <person name="Mauromicale G."/>
            <person name="Faccioli P."/>
            <person name="Cattivelli L."/>
            <person name="Rieseberg L."/>
            <person name="Michelmore R."/>
            <person name="Lanteri S."/>
        </authorList>
    </citation>
    <scope>NUCLEOTIDE SEQUENCE [LARGE SCALE GENOMIC DNA]</scope>
    <source>
        <strain evidence="2">2C</strain>
    </source>
</reference>
<keyword evidence="3" id="KW-1185">Reference proteome</keyword>
<protein>
    <submittedName>
        <fullName evidence="2">Uncharacterized protein</fullName>
    </submittedName>
</protein>
<feature type="compositionally biased region" description="Basic residues" evidence="1">
    <location>
        <begin position="7"/>
        <end position="16"/>
    </location>
</feature>
<name>A0A103XU79_CYNCS</name>
<dbReference type="GO" id="GO:0003676">
    <property type="term" value="F:nucleic acid binding"/>
    <property type="evidence" value="ECO:0007669"/>
    <property type="project" value="InterPro"/>
</dbReference>
<evidence type="ECO:0000256" key="1">
    <source>
        <dbReference type="SAM" id="MobiDB-lite"/>
    </source>
</evidence>
<comment type="caution">
    <text evidence="2">The sequence shown here is derived from an EMBL/GenBank/DDBJ whole genome shotgun (WGS) entry which is preliminary data.</text>
</comment>
<feature type="region of interest" description="Disordered" evidence="1">
    <location>
        <begin position="1"/>
        <end position="28"/>
    </location>
</feature>